<keyword evidence="2" id="KW-0805">Transcription regulation</keyword>
<dbReference type="InterPro" id="IPR005119">
    <property type="entry name" value="LysR_subst-bd"/>
</dbReference>
<dbReference type="Proteomes" id="UP001500416">
    <property type="component" value="Unassembled WGS sequence"/>
</dbReference>
<dbReference type="PROSITE" id="PS50931">
    <property type="entry name" value="HTH_LYSR"/>
    <property type="match status" value="1"/>
</dbReference>
<evidence type="ECO:0000259" key="5">
    <source>
        <dbReference type="PROSITE" id="PS50931"/>
    </source>
</evidence>
<keyword evidence="7" id="KW-1185">Reference proteome</keyword>
<comment type="caution">
    <text evidence="6">The sequence shown here is derived from an EMBL/GenBank/DDBJ whole genome shotgun (WGS) entry which is preliminary data.</text>
</comment>
<proteinExistence type="inferred from homology"/>
<dbReference type="EMBL" id="BAAABU010000001">
    <property type="protein sequence ID" value="GAA0208484.1"/>
    <property type="molecule type" value="Genomic_DNA"/>
</dbReference>
<reference evidence="6 7" key="1">
    <citation type="journal article" date="2019" name="Int. J. Syst. Evol. Microbiol.">
        <title>The Global Catalogue of Microorganisms (GCM) 10K type strain sequencing project: providing services to taxonomists for standard genome sequencing and annotation.</title>
        <authorList>
            <consortium name="The Broad Institute Genomics Platform"/>
            <consortium name="The Broad Institute Genome Sequencing Center for Infectious Disease"/>
            <person name="Wu L."/>
            <person name="Ma J."/>
        </authorList>
    </citation>
    <scope>NUCLEOTIDE SEQUENCE [LARGE SCALE GENOMIC DNA]</scope>
    <source>
        <strain evidence="6 7">JCM 3380</strain>
    </source>
</reference>
<dbReference type="SUPFAM" id="SSF53850">
    <property type="entry name" value="Periplasmic binding protein-like II"/>
    <property type="match status" value="1"/>
</dbReference>
<dbReference type="PANTHER" id="PTHR30346:SF30">
    <property type="entry name" value="SMALL NEUTRAL PROTEASE REGULATORY PROTEIN"/>
    <property type="match status" value="1"/>
</dbReference>
<organism evidence="6 7">
    <name type="scientific">Saccharothrix mutabilis subsp. mutabilis</name>
    <dbReference type="NCBI Taxonomy" id="66855"/>
    <lineage>
        <taxon>Bacteria</taxon>
        <taxon>Bacillati</taxon>
        <taxon>Actinomycetota</taxon>
        <taxon>Actinomycetes</taxon>
        <taxon>Pseudonocardiales</taxon>
        <taxon>Pseudonocardiaceae</taxon>
        <taxon>Saccharothrix</taxon>
    </lineage>
</organism>
<evidence type="ECO:0000313" key="6">
    <source>
        <dbReference type="EMBL" id="GAA0208484.1"/>
    </source>
</evidence>
<comment type="similarity">
    <text evidence="1">Belongs to the LysR transcriptional regulatory family.</text>
</comment>
<evidence type="ECO:0000256" key="2">
    <source>
        <dbReference type="ARBA" id="ARBA00023015"/>
    </source>
</evidence>
<evidence type="ECO:0000313" key="7">
    <source>
        <dbReference type="Proteomes" id="UP001500416"/>
    </source>
</evidence>
<sequence>MLMELELRHLRAICAIADAGSLSKAAVRLGVSQPALTMLLARVEDLVGGRLFVRDRSGARPTDLGETALRQARLLLADLDAFAADLATRPAGPRSPRIATAHLACLSKIVDALEKHFPAGDPTVQVEPSTLVLCNLLERSHADLAIICQLDNQELPLPADIPRRTIIPKFPFFIALSHDHPLASRPEIALEDLADERWICPPGADDGSLASLRAMCRKAGFTPKIRFHAPSGGASDLIAAGHAVRLVEPGSRSQACAIRPLKGDPSTGRLLLAWRRQAFPEEAIRALCHAIGAAYTTHAEETATYARWWRSHPEAHPWTA</sequence>
<dbReference type="PRINTS" id="PR00039">
    <property type="entry name" value="HTHLYSR"/>
</dbReference>
<dbReference type="Pfam" id="PF03466">
    <property type="entry name" value="LysR_substrate"/>
    <property type="match status" value="1"/>
</dbReference>
<dbReference type="SUPFAM" id="SSF46785">
    <property type="entry name" value="Winged helix' DNA-binding domain"/>
    <property type="match status" value="1"/>
</dbReference>
<evidence type="ECO:0000256" key="3">
    <source>
        <dbReference type="ARBA" id="ARBA00023125"/>
    </source>
</evidence>
<dbReference type="InterPro" id="IPR036390">
    <property type="entry name" value="WH_DNA-bd_sf"/>
</dbReference>
<dbReference type="PANTHER" id="PTHR30346">
    <property type="entry name" value="TRANSCRIPTIONAL DUAL REGULATOR HCAR-RELATED"/>
    <property type="match status" value="1"/>
</dbReference>
<gene>
    <name evidence="6" type="ORF">GCM10010492_02610</name>
</gene>
<dbReference type="InterPro" id="IPR036388">
    <property type="entry name" value="WH-like_DNA-bd_sf"/>
</dbReference>
<keyword evidence="4" id="KW-0804">Transcription</keyword>
<accession>A0ABN0T0J9</accession>
<feature type="domain" description="HTH lysR-type" evidence="5">
    <location>
        <begin position="5"/>
        <end position="62"/>
    </location>
</feature>
<dbReference type="InterPro" id="IPR000847">
    <property type="entry name" value="LysR_HTH_N"/>
</dbReference>
<dbReference type="Pfam" id="PF00126">
    <property type="entry name" value="HTH_1"/>
    <property type="match status" value="1"/>
</dbReference>
<keyword evidence="3" id="KW-0238">DNA-binding</keyword>
<dbReference type="Gene3D" id="3.40.190.290">
    <property type="match status" value="1"/>
</dbReference>
<protein>
    <submittedName>
        <fullName evidence="6">LysR family transcriptional regulator</fullName>
    </submittedName>
</protein>
<dbReference type="Gene3D" id="1.10.10.10">
    <property type="entry name" value="Winged helix-like DNA-binding domain superfamily/Winged helix DNA-binding domain"/>
    <property type="match status" value="1"/>
</dbReference>
<evidence type="ECO:0000256" key="4">
    <source>
        <dbReference type="ARBA" id="ARBA00023163"/>
    </source>
</evidence>
<name>A0ABN0T0J9_9PSEU</name>
<evidence type="ECO:0000256" key="1">
    <source>
        <dbReference type="ARBA" id="ARBA00009437"/>
    </source>
</evidence>